<evidence type="ECO:0000313" key="2">
    <source>
        <dbReference type="EMBL" id="MFD1912958.1"/>
    </source>
</evidence>
<keyword evidence="3" id="KW-1185">Reference proteome</keyword>
<dbReference type="InterPro" id="IPR021735">
    <property type="entry name" value="DUF3306"/>
</dbReference>
<feature type="compositionally biased region" description="Basic and acidic residues" evidence="1">
    <location>
        <begin position="148"/>
        <end position="158"/>
    </location>
</feature>
<accession>A0ABW4S6F2</accession>
<reference evidence="3" key="1">
    <citation type="journal article" date="2019" name="Int. J. Syst. Evol. Microbiol.">
        <title>The Global Catalogue of Microorganisms (GCM) 10K type strain sequencing project: providing services to taxonomists for standard genome sequencing and annotation.</title>
        <authorList>
            <consortium name="The Broad Institute Genomics Platform"/>
            <consortium name="The Broad Institute Genome Sequencing Center for Infectious Disease"/>
            <person name="Wu L."/>
            <person name="Ma J."/>
        </authorList>
    </citation>
    <scope>NUCLEOTIDE SEQUENCE [LARGE SCALE GENOMIC DNA]</scope>
    <source>
        <strain evidence="3">CGMCC 4.7242</strain>
    </source>
</reference>
<feature type="compositionally biased region" description="Acidic residues" evidence="1">
    <location>
        <begin position="159"/>
        <end position="170"/>
    </location>
</feature>
<feature type="compositionally biased region" description="Low complexity" evidence="1">
    <location>
        <begin position="57"/>
        <end position="66"/>
    </location>
</feature>
<dbReference type="Proteomes" id="UP001597353">
    <property type="component" value="Unassembled WGS sequence"/>
</dbReference>
<dbReference type="RefSeq" id="WP_390262001.1">
    <property type="nucleotide sequence ID" value="NZ_JBHUGH010000009.1"/>
</dbReference>
<protein>
    <submittedName>
        <fullName evidence="2">DUF3306 domain-containing protein</fullName>
    </submittedName>
</protein>
<organism evidence="2 3">
    <name type="scientific">Halodurantibacterium flavum</name>
    <dbReference type="NCBI Taxonomy" id="1382802"/>
    <lineage>
        <taxon>Bacteria</taxon>
        <taxon>Pseudomonadati</taxon>
        <taxon>Pseudomonadota</taxon>
        <taxon>Alphaproteobacteria</taxon>
        <taxon>Rhodobacterales</taxon>
        <taxon>Paracoccaceae</taxon>
        <taxon>Halodurantibacterium</taxon>
    </lineage>
</organism>
<comment type="caution">
    <text evidence="2">The sequence shown here is derived from an EMBL/GenBank/DDBJ whole genome shotgun (WGS) entry which is preliminary data.</text>
</comment>
<name>A0ABW4S6F2_9RHOB</name>
<dbReference type="EMBL" id="JBHUGH010000009">
    <property type="protein sequence ID" value="MFD1912958.1"/>
    <property type="molecule type" value="Genomic_DNA"/>
</dbReference>
<dbReference type="Pfam" id="PF11748">
    <property type="entry name" value="DUF3306"/>
    <property type="match status" value="1"/>
</dbReference>
<sequence length="170" mass="18546">MATEPFLTRWSRTKRAEAASETGEPPPDDPDGHPAPTPSAEEDEAAHPEATPEDPELNLPELPDIETLGPDSDYRVFMRAGVPAALRTAALRKAWVARDAIAAHRPMVEYAWDTNAPGYGALRPGDDVAATIATLIRRYAAQRAHWLTDDKEVPSDPDRMEEEDPEAGVA</sequence>
<evidence type="ECO:0000256" key="1">
    <source>
        <dbReference type="SAM" id="MobiDB-lite"/>
    </source>
</evidence>
<evidence type="ECO:0000313" key="3">
    <source>
        <dbReference type="Proteomes" id="UP001597353"/>
    </source>
</evidence>
<gene>
    <name evidence="2" type="ORF">ACFSGJ_12120</name>
</gene>
<feature type="region of interest" description="Disordered" evidence="1">
    <location>
        <begin position="1"/>
        <end position="71"/>
    </location>
</feature>
<feature type="region of interest" description="Disordered" evidence="1">
    <location>
        <begin position="148"/>
        <end position="170"/>
    </location>
</feature>
<proteinExistence type="predicted"/>